<dbReference type="EMBL" id="UYSL01020301">
    <property type="protein sequence ID" value="VDL73938.1"/>
    <property type="molecule type" value="Genomic_DNA"/>
</dbReference>
<sequence length="121" mass="14016">MLAHANPGVVERNGPLGFRGDAKPHVSRKPLQKLNDYSYETLPHPANSLDPSSKDRHIFDRFNNFVKDRVPRNQTGAQTDFDGFVACRNPDFYRKCIDYLICCWRKYGDSNVAHFIQKRFV</sequence>
<organism evidence="3">
    <name type="scientific">Nippostrongylus brasiliensis</name>
    <name type="common">Rat hookworm</name>
    <dbReference type="NCBI Taxonomy" id="27835"/>
    <lineage>
        <taxon>Eukaryota</taxon>
        <taxon>Metazoa</taxon>
        <taxon>Ecdysozoa</taxon>
        <taxon>Nematoda</taxon>
        <taxon>Chromadorea</taxon>
        <taxon>Rhabditida</taxon>
        <taxon>Rhabditina</taxon>
        <taxon>Rhabditomorpha</taxon>
        <taxon>Strongyloidea</taxon>
        <taxon>Heligmosomidae</taxon>
        <taxon>Nippostrongylus</taxon>
    </lineage>
</organism>
<reference evidence="1 2" key="2">
    <citation type="submission" date="2018-11" db="EMBL/GenBank/DDBJ databases">
        <authorList>
            <consortium name="Pathogen Informatics"/>
        </authorList>
    </citation>
    <scope>NUCLEOTIDE SEQUENCE [LARGE SCALE GENOMIC DNA]</scope>
</reference>
<dbReference type="InterPro" id="IPR036397">
    <property type="entry name" value="RNaseH_sf"/>
</dbReference>
<dbReference type="PANTHER" id="PTHR46060:SF3">
    <property type="entry name" value="PROTEIN GVQW3"/>
    <property type="match status" value="1"/>
</dbReference>
<dbReference type="InterPro" id="IPR052709">
    <property type="entry name" value="Transposase-MT_Hybrid"/>
</dbReference>
<reference evidence="3" key="1">
    <citation type="submission" date="2017-02" db="UniProtKB">
        <authorList>
            <consortium name="WormBaseParasite"/>
        </authorList>
    </citation>
    <scope>IDENTIFICATION</scope>
</reference>
<evidence type="ECO:0000313" key="2">
    <source>
        <dbReference type="Proteomes" id="UP000271162"/>
    </source>
</evidence>
<protein>
    <submittedName>
        <fullName evidence="1 3">Uncharacterized protein</fullName>
    </submittedName>
</protein>
<gene>
    <name evidence="1" type="ORF">NBR_LOCUS10349</name>
</gene>
<dbReference type="GO" id="GO:0003676">
    <property type="term" value="F:nucleic acid binding"/>
    <property type="evidence" value="ECO:0007669"/>
    <property type="project" value="InterPro"/>
</dbReference>
<dbReference type="WBParaSite" id="NBR_0001034801-mRNA-1">
    <property type="protein sequence ID" value="NBR_0001034801-mRNA-1"/>
    <property type="gene ID" value="NBR_0001034801"/>
</dbReference>
<dbReference type="PANTHER" id="PTHR46060">
    <property type="entry name" value="MARINER MOS1 TRANSPOSASE-LIKE PROTEIN"/>
    <property type="match status" value="1"/>
</dbReference>
<evidence type="ECO:0000313" key="3">
    <source>
        <dbReference type="WBParaSite" id="NBR_0001034801-mRNA-1"/>
    </source>
</evidence>
<dbReference type="STRING" id="27835.A0A0N4Y3G4"/>
<evidence type="ECO:0000313" key="1">
    <source>
        <dbReference type="EMBL" id="VDL73938.1"/>
    </source>
</evidence>
<dbReference type="AlphaFoldDB" id="A0A0N4Y3G4"/>
<dbReference type="Gene3D" id="3.30.420.10">
    <property type="entry name" value="Ribonuclease H-like superfamily/Ribonuclease H"/>
    <property type="match status" value="1"/>
</dbReference>
<proteinExistence type="predicted"/>
<keyword evidence="2" id="KW-1185">Reference proteome</keyword>
<dbReference type="Proteomes" id="UP000271162">
    <property type="component" value="Unassembled WGS sequence"/>
</dbReference>
<name>A0A0N4Y3G4_NIPBR</name>
<accession>A0A0N4Y3G4</accession>